<feature type="region of interest" description="Disordered" evidence="1">
    <location>
        <begin position="197"/>
        <end position="242"/>
    </location>
</feature>
<protein>
    <submittedName>
        <fullName evidence="3">Uncharacterized protein</fullName>
    </submittedName>
</protein>
<keyword evidence="2" id="KW-0472">Membrane</keyword>
<feature type="transmembrane region" description="Helical" evidence="2">
    <location>
        <begin position="31"/>
        <end position="52"/>
    </location>
</feature>
<dbReference type="RefSeq" id="WP_111903784.1">
    <property type="nucleotide sequence ID" value="NZ_QLNP01000072.1"/>
</dbReference>
<proteinExistence type="predicted"/>
<feature type="region of interest" description="Disordered" evidence="1">
    <location>
        <begin position="74"/>
        <end position="99"/>
    </location>
</feature>
<evidence type="ECO:0000313" key="3">
    <source>
        <dbReference type="EMBL" id="RAM37424.1"/>
    </source>
</evidence>
<dbReference type="EMBL" id="QLNP01000072">
    <property type="protein sequence ID" value="RAM37424.1"/>
    <property type="molecule type" value="Genomic_DNA"/>
</dbReference>
<comment type="caution">
    <text evidence="3">The sequence shown here is derived from an EMBL/GenBank/DDBJ whole genome shotgun (WGS) entry which is preliminary data.</text>
</comment>
<feature type="compositionally biased region" description="Polar residues" evidence="1">
    <location>
        <begin position="210"/>
        <end position="220"/>
    </location>
</feature>
<sequence length="267" mass="27667">MEDPTTIALNLTFLGTLGVAFLMFIGLCISVMLTLVIAGLGRLVALIVMALFGRLPKNETIEIVRLAADGRPLPARAEPEPAKANAKKSPKAPRPVREPRAPIDWKKLRTRTGLQEALRSAVVHHPLVTAARPVPPVLSKGWADAVAAADARAVARARAAAPDIKLTVRDLPPPDVAAASVTEVAPLVESALRHDAVPAEPSGTGASGMGATNTGASSKGETVRSALALSAQPPQPARKPSVAGHVTVLDTGSMTSLAQHPDARARA</sequence>
<evidence type="ECO:0000256" key="2">
    <source>
        <dbReference type="SAM" id="Phobius"/>
    </source>
</evidence>
<reference evidence="3 4" key="1">
    <citation type="submission" date="2018-04" db="EMBL/GenBank/DDBJ databases">
        <title>Bacteria isolated from cave deposits of Manipur.</title>
        <authorList>
            <person name="Sahoo D."/>
            <person name="Sarangthem I."/>
            <person name="Nandeibam J."/>
        </authorList>
    </citation>
    <scope>NUCLEOTIDE SEQUENCE [LARGE SCALE GENOMIC DNA]</scope>
    <source>
        <strain evidence="4">mrc11</strain>
    </source>
</reference>
<gene>
    <name evidence="3" type="ORF">DBZ45_10150</name>
</gene>
<keyword evidence="2" id="KW-0812">Transmembrane</keyword>
<evidence type="ECO:0000313" key="4">
    <source>
        <dbReference type="Proteomes" id="UP000249166"/>
    </source>
</evidence>
<keyword evidence="2" id="KW-1133">Transmembrane helix</keyword>
<name>A0A328HGZ9_ARTGO</name>
<dbReference type="AlphaFoldDB" id="A0A328HGZ9"/>
<accession>A0A328HGZ9</accession>
<dbReference type="Proteomes" id="UP000249166">
    <property type="component" value="Unassembled WGS sequence"/>
</dbReference>
<evidence type="ECO:0000256" key="1">
    <source>
        <dbReference type="SAM" id="MobiDB-lite"/>
    </source>
</evidence>
<dbReference type="OrthoDB" id="4935733at2"/>
<organism evidence="3 4">
    <name type="scientific">Arthrobacter globiformis</name>
    <dbReference type="NCBI Taxonomy" id="1665"/>
    <lineage>
        <taxon>Bacteria</taxon>
        <taxon>Bacillati</taxon>
        <taxon>Actinomycetota</taxon>
        <taxon>Actinomycetes</taxon>
        <taxon>Micrococcales</taxon>
        <taxon>Micrococcaceae</taxon>
        <taxon>Arthrobacter</taxon>
    </lineage>
</organism>
<feature type="transmembrane region" description="Helical" evidence="2">
    <location>
        <begin position="7"/>
        <end position="25"/>
    </location>
</feature>